<geneLocation type="plasmid" evidence="2 3">
    <name>psa3239</name>
</geneLocation>
<protein>
    <submittedName>
        <fullName evidence="2">Uncharacterized protein</fullName>
    </submittedName>
</protein>
<evidence type="ECO:0000313" key="3">
    <source>
        <dbReference type="Proteomes" id="UP001057738"/>
    </source>
</evidence>
<keyword evidence="2" id="KW-0614">Plasmid</keyword>
<dbReference type="RefSeq" id="WP_257858305.1">
    <property type="nucleotide sequence ID" value="NZ_CP102516.1"/>
</dbReference>
<sequence>MTALLPLTLPAAVVGEHLVDLTAKHSEGWAFTTYDVAATAAGATYALSGAVRYRARGDASSDPFQMDFTYHVITRYDPDGTPTATALYGGGTRGNVPTGLAQGSEFNLAVLPDGTVAVSSKPGNTHLFSADLSRLVESWQSPWGWQEEKQRTGDPYAMSIDVTPSGRLLCAVAEYGVSNWAGKVPNLVALSEPGSTLSPGSKATLRAIATHDARSDRQTEADRYPHVQYDGAPVAGTNRPSPSLTEMVSTDDRTRYDYTGCRMGRPAAMGDDLFVVPVFGKTYRSGSRGQVFSFLLLDGQGTERGKLQGMHRYEDSPFTGSYWTVVGDPYRARAFHLNRYGLYAWDAEGQLRSRIRTADAPFKALTHFLLMGCSPAGELLLVHQKQHLLLRVPVPEDLCELEDAVRAALKDYGPGRNALKRQHAPVNWHWTDGTAPVHRF</sequence>
<dbReference type="GeneID" id="95578863"/>
<accession>A0ABY5QAB0</accession>
<feature type="compositionally biased region" description="Basic and acidic residues" evidence="1">
    <location>
        <begin position="212"/>
        <end position="225"/>
    </location>
</feature>
<proteinExistence type="predicted"/>
<evidence type="ECO:0000256" key="1">
    <source>
        <dbReference type="SAM" id="MobiDB-lite"/>
    </source>
</evidence>
<keyword evidence="3" id="KW-1185">Reference proteome</keyword>
<feature type="region of interest" description="Disordered" evidence="1">
    <location>
        <begin position="212"/>
        <end position="246"/>
    </location>
</feature>
<dbReference type="EMBL" id="CP102516">
    <property type="protein sequence ID" value="UUY52580.1"/>
    <property type="molecule type" value="Genomic_DNA"/>
</dbReference>
<evidence type="ECO:0000313" key="2">
    <source>
        <dbReference type="EMBL" id="UUY52580.1"/>
    </source>
</evidence>
<dbReference type="Proteomes" id="UP001057738">
    <property type="component" value="Plasmid psa3239"/>
</dbReference>
<name>A0ABY5QAB0_9ACTN</name>
<organism evidence="2 3">
    <name type="scientific">Streptomyces yangpuensis</name>
    <dbReference type="NCBI Taxonomy" id="1648182"/>
    <lineage>
        <taxon>Bacteria</taxon>
        <taxon>Bacillati</taxon>
        <taxon>Actinomycetota</taxon>
        <taxon>Actinomycetes</taxon>
        <taxon>Kitasatosporales</taxon>
        <taxon>Streptomycetaceae</taxon>
        <taxon>Streptomyces</taxon>
    </lineage>
</organism>
<reference evidence="2" key="1">
    <citation type="submission" date="2022-08" db="EMBL/GenBank/DDBJ databases">
        <authorList>
            <person name="Tian L."/>
        </authorList>
    </citation>
    <scope>NUCLEOTIDE SEQUENCE</scope>
    <source>
        <strain evidence="2">CM253</strain>
        <plasmid evidence="2">psa3239</plasmid>
    </source>
</reference>
<gene>
    <name evidence="2" type="ORF">NRK68_35580</name>
</gene>